<protein>
    <submittedName>
        <fullName evidence="1">Uncharacterized protein</fullName>
    </submittedName>
</protein>
<evidence type="ECO:0000313" key="2">
    <source>
        <dbReference type="Proteomes" id="UP000001542"/>
    </source>
</evidence>
<accession>A2E3R8</accession>
<dbReference type="InterPro" id="IPR009091">
    <property type="entry name" value="RCC1/BLIP-II"/>
</dbReference>
<keyword evidence="2" id="KW-1185">Reference proteome</keyword>
<sequence>MTARENAPTPFLLTINGEQIASNSSKISQLKDAKVISSSSDLIFYINTKGELIQLHDKLKSYPFQDKNVQVYFITSGNNHSIAFAKDGEKYTAFGIGNTDNFIKNDYKNKIIAEWETLPDEIVNKRLVNGSCGDNFTFYLTVDGRVYLFQEQKLDFVQSLYGIDVISLAAGNNHCVALSSTRNVYIHQGKKFEKIDKLVGIDKILSLGNFSAALDNEGIAYAWRCENECKIHKINVDQIKDIAFFNERYRVSKGVFSTNLNTANRNKQVTYI</sequence>
<dbReference type="SMR" id="A2E3R8"/>
<dbReference type="Gene3D" id="2.130.10.30">
    <property type="entry name" value="Regulator of chromosome condensation 1/beta-lactamase-inhibitor protein II"/>
    <property type="match status" value="1"/>
</dbReference>
<dbReference type="Proteomes" id="UP000001542">
    <property type="component" value="Unassembled WGS sequence"/>
</dbReference>
<dbReference type="VEuPathDB" id="TrichDB:TVAG_117280"/>
<reference evidence="1" key="1">
    <citation type="submission" date="2006-10" db="EMBL/GenBank/DDBJ databases">
        <authorList>
            <person name="Amadeo P."/>
            <person name="Zhao Q."/>
            <person name="Wortman J."/>
            <person name="Fraser-Liggett C."/>
            <person name="Carlton J."/>
        </authorList>
    </citation>
    <scope>NUCLEOTIDE SEQUENCE</scope>
    <source>
        <strain evidence="1">G3</strain>
    </source>
</reference>
<dbReference type="OrthoDB" id="16281at2759"/>
<dbReference type="SUPFAM" id="SSF50985">
    <property type="entry name" value="RCC1/BLIP-II"/>
    <property type="match status" value="1"/>
</dbReference>
<name>A2E3R8_TRIV3</name>
<dbReference type="AlphaFoldDB" id="A2E3R8"/>
<dbReference type="InterPro" id="IPR051553">
    <property type="entry name" value="Ran_GTPase-activating"/>
</dbReference>
<proteinExistence type="predicted"/>
<reference evidence="1" key="2">
    <citation type="journal article" date="2007" name="Science">
        <title>Draft genome sequence of the sexually transmitted pathogen Trichomonas vaginalis.</title>
        <authorList>
            <person name="Carlton J.M."/>
            <person name="Hirt R.P."/>
            <person name="Silva J.C."/>
            <person name="Delcher A.L."/>
            <person name="Schatz M."/>
            <person name="Zhao Q."/>
            <person name="Wortman J.R."/>
            <person name="Bidwell S.L."/>
            <person name="Alsmark U.C.M."/>
            <person name="Besteiro S."/>
            <person name="Sicheritz-Ponten T."/>
            <person name="Noel C.J."/>
            <person name="Dacks J.B."/>
            <person name="Foster P.G."/>
            <person name="Simillion C."/>
            <person name="Van de Peer Y."/>
            <person name="Miranda-Saavedra D."/>
            <person name="Barton G.J."/>
            <person name="Westrop G.D."/>
            <person name="Mueller S."/>
            <person name="Dessi D."/>
            <person name="Fiori P.L."/>
            <person name="Ren Q."/>
            <person name="Paulsen I."/>
            <person name="Zhang H."/>
            <person name="Bastida-Corcuera F.D."/>
            <person name="Simoes-Barbosa A."/>
            <person name="Brown M.T."/>
            <person name="Hayes R.D."/>
            <person name="Mukherjee M."/>
            <person name="Okumura C.Y."/>
            <person name="Schneider R."/>
            <person name="Smith A.J."/>
            <person name="Vanacova S."/>
            <person name="Villalvazo M."/>
            <person name="Haas B.J."/>
            <person name="Pertea M."/>
            <person name="Feldblyum T.V."/>
            <person name="Utterback T.R."/>
            <person name="Shu C.L."/>
            <person name="Osoegawa K."/>
            <person name="de Jong P.J."/>
            <person name="Hrdy I."/>
            <person name="Horvathova L."/>
            <person name="Zubacova Z."/>
            <person name="Dolezal P."/>
            <person name="Malik S.B."/>
            <person name="Logsdon J.M. Jr."/>
            <person name="Henze K."/>
            <person name="Gupta A."/>
            <person name="Wang C.C."/>
            <person name="Dunne R.L."/>
            <person name="Upcroft J.A."/>
            <person name="Upcroft P."/>
            <person name="White O."/>
            <person name="Salzberg S.L."/>
            <person name="Tang P."/>
            <person name="Chiu C.-H."/>
            <person name="Lee Y.-S."/>
            <person name="Embley T.M."/>
            <person name="Coombs G.H."/>
            <person name="Mottram J.C."/>
            <person name="Tachezy J."/>
            <person name="Fraser-Liggett C.M."/>
            <person name="Johnson P.J."/>
        </authorList>
    </citation>
    <scope>NUCLEOTIDE SEQUENCE [LARGE SCALE GENOMIC DNA]</scope>
    <source>
        <strain evidence="1">G3</strain>
    </source>
</reference>
<organism evidence="1 2">
    <name type="scientific">Trichomonas vaginalis (strain ATCC PRA-98 / G3)</name>
    <dbReference type="NCBI Taxonomy" id="412133"/>
    <lineage>
        <taxon>Eukaryota</taxon>
        <taxon>Metamonada</taxon>
        <taxon>Parabasalia</taxon>
        <taxon>Trichomonadida</taxon>
        <taxon>Trichomonadidae</taxon>
        <taxon>Trichomonas</taxon>
    </lineage>
</organism>
<dbReference type="EMBL" id="DS113297">
    <property type="protein sequence ID" value="EAY12706.1"/>
    <property type="molecule type" value="Genomic_DNA"/>
</dbReference>
<dbReference type="PANTHER" id="PTHR45982">
    <property type="entry name" value="REGULATOR OF CHROMOSOME CONDENSATION"/>
    <property type="match status" value="1"/>
</dbReference>
<dbReference type="VEuPathDB" id="TrichDB:TVAGG3_0507660"/>
<evidence type="ECO:0000313" key="1">
    <source>
        <dbReference type="EMBL" id="EAY12706.1"/>
    </source>
</evidence>
<gene>
    <name evidence="1" type="ORF">TVAG_117280</name>
</gene>
<dbReference type="PANTHER" id="PTHR45982:SF1">
    <property type="entry name" value="REGULATOR OF CHROMOSOME CONDENSATION"/>
    <property type="match status" value="1"/>
</dbReference>
<dbReference type="InParanoid" id="A2E3R8"/>